<name>A0A0R1XEK7_9LACO</name>
<dbReference type="PATRIC" id="fig|1122147.4.peg.2941"/>
<dbReference type="SUPFAM" id="SSF46689">
    <property type="entry name" value="Homeodomain-like"/>
    <property type="match status" value="1"/>
</dbReference>
<dbReference type="InterPro" id="IPR018060">
    <property type="entry name" value="HTH_AraC"/>
</dbReference>
<evidence type="ECO:0000259" key="5">
    <source>
        <dbReference type="PROSITE" id="PS01124"/>
    </source>
</evidence>
<dbReference type="GO" id="GO:0043565">
    <property type="term" value="F:sequence-specific DNA binding"/>
    <property type="evidence" value="ECO:0007669"/>
    <property type="project" value="InterPro"/>
</dbReference>
<dbReference type="PANTHER" id="PTHR43280:SF2">
    <property type="entry name" value="HTH-TYPE TRANSCRIPTIONAL REGULATOR EXSA"/>
    <property type="match status" value="1"/>
</dbReference>
<keyword evidence="3" id="KW-0804">Transcription</keyword>
<dbReference type="eggNOG" id="COG2207">
    <property type="taxonomic scope" value="Bacteria"/>
</dbReference>
<dbReference type="OrthoDB" id="1975037at2"/>
<organism evidence="6 7">
    <name type="scientific">Schleiferilactobacillus harbinensis DSM 16991</name>
    <dbReference type="NCBI Taxonomy" id="1122147"/>
    <lineage>
        <taxon>Bacteria</taxon>
        <taxon>Bacillati</taxon>
        <taxon>Bacillota</taxon>
        <taxon>Bacilli</taxon>
        <taxon>Lactobacillales</taxon>
        <taxon>Lactobacillaceae</taxon>
        <taxon>Schleiferilactobacillus</taxon>
    </lineage>
</organism>
<dbReference type="Proteomes" id="UP000050949">
    <property type="component" value="Unassembled WGS sequence"/>
</dbReference>
<keyword evidence="4" id="KW-0472">Membrane</keyword>
<feature type="transmembrane region" description="Helical" evidence="4">
    <location>
        <begin position="21"/>
        <end position="43"/>
    </location>
</feature>
<keyword evidence="1" id="KW-0805">Transcription regulation</keyword>
<feature type="domain" description="HTH araC/xylS-type" evidence="5">
    <location>
        <begin position="633"/>
        <end position="732"/>
    </location>
</feature>
<feature type="transmembrane region" description="Helical" evidence="4">
    <location>
        <begin position="297"/>
        <end position="315"/>
    </location>
</feature>
<sequence>MKPGKSLAQFFWRQKKISTSYFLSLIFVFLIPFVILAVSFLVFSESIHQNNQQAVHTKTLDNATSELNDQLDHLLIAAQQIGMDTTISTDDVHIDTAIDLQSALARYQLSSSLIDKLLVFYYRDPAQLYSSDGTYDIDAALYKYGLANTEKMPGKFQTLYTDKPLVLAAKGEGLNGDLNILVPAAGSLGSAPYATIIFHLNGSTIQHMLDQSVGASDQLLVLAHDQQVLVSTDYGKLKLRDLAAGAAPVPLTQLTAAARKNGMQTTTASATGDFFTVTSIASKAHLAAVFGDFVGRYFWILILLGGIGFLCIHILERRQYQLIADIEKKFPAPATASAGLSEQEQLQRTITTYVQAHQTIEQQALQQLPFVREQVFQSLLTGRVGLPADLTTKLQLAQVSLPFRFFTVVLFSAATDETVDHIGQFVIHTNFAYYVTAPIGNNQRAIVLNHGERANSQALLSEIVTADDWQGVAAFYLGGTVDSIREIHTSFIQAASCLLTTEPTPNQKFYIFRHLPKKAMTPAFLDTADQLKLDTGMLNGNPQMALAAFEDIFAAVRTAFDPDMQFDLGSAMLITHILQADYQIHHRLNEPLLRNLLANESLADRHLILNQAVQDIAEAALSQEKRITANKDANLEQYIVSHAASPDFSLSEVADHFGLSLPHASRWVKDVTGQTFTAYLQQLRFDRIKEALVATDAPIKDIIEQSGYYDLANFTRKFRSVVGLPPGQYRTVMRQKGQDA</sequence>
<proteinExistence type="predicted"/>
<comment type="caution">
    <text evidence="6">The sequence shown here is derived from an EMBL/GenBank/DDBJ whole genome shotgun (WGS) entry which is preliminary data.</text>
</comment>
<evidence type="ECO:0000313" key="7">
    <source>
        <dbReference type="Proteomes" id="UP000050949"/>
    </source>
</evidence>
<evidence type="ECO:0000256" key="2">
    <source>
        <dbReference type="ARBA" id="ARBA00023125"/>
    </source>
</evidence>
<dbReference type="Pfam" id="PF12833">
    <property type="entry name" value="HTH_18"/>
    <property type="match status" value="1"/>
</dbReference>
<keyword evidence="4" id="KW-0812">Transmembrane</keyword>
<dbReference type="EMBL" id="AZFW01000060">
    <property type="protein sequence ID" value="KRM26932.1"/>
    <property type="molecule type" value="Genomic_DNA"/>
</dbReference>
<keyword evidence="4" id="KW-1133">Transmembrane helix</keyword>
<evidence type="ECO:0000256" key="3">
    <source>
        <dbReference type="ARBA" id="ARBA00023163"/>
    </source>
</evidence>
<dbReference type="GO" id="GO:0003700">
    <property type="term" value="F:DNA-binding transcription factor activity"/>
    <property type="evidence" value="ECO:0007669"/>
    <property type="project" value="InterPro"/>
</dbReference>
<evidence type="ECO:0000256" key="1">
    <source>
        <dbReference type="ARBA" id="ARBA00023015"/>
    </source>
</evidence>
<dbReference type="AlphaFoldDB" id="A0A0R1XEK7"/>
<keyword evidence="2" id="KW-0238">DNA-binding</keyword>
<accession>A0A0R1XEK7</accession>
<evidence type="ECO:0000256" key="4">
    <source>
        <dbReference type="SAM" id="Phobius"/>
    </source>
</evidence>
<dbReference type="SMART" id="SM00342">
    <property type="entry name" value="HTH_ARAC"/>
    <property type="match status" value="1"/>
</dbReference>
<evidence type="ECO:0000313" key="6">
    <source>
        <dbReference type="EMBL" id="KRM26932.1"/>
    </source>
</evidence>
<dbReference type="InterPro" id="IPR009057">
    <property type="entry name" value="Homeodomain-like_sf"/>
</dbReference>
<dbReference type="PROSITE" id="PS01124">
    <property type="entry name" value="HTH_ARAC_FAMILY_2"/>
    <property type="match status" value="1"/>
</dbReference>
<protein>
    <recommendedName>
        <fullName evidence="5">HTH araC/xylS-type domain-containing protein</fullName>
    </recommendedName>
</protein>
<gene>
    <name evidence="6" type="ORF">FC91_GL002855</name>
</gene>
<reference evidence="6 7" key="1">
    <citation type="journal article" date="2015" name="Genome Announc.">
        <title>Expanding the biotechnology potential of lactobacilli through comparative genomics of 213 strains and associated genera.</title>
        <authorList>
            <person name="Sun Z."/>
            <person name="Harris H.M."/>
            <person name="McCann A."/>
            <person name="Guo C."/>
            <person name="Argimon S."/>
            <person name="Zhang W."/>
            <person name="Yang X."/>
            <person name="Jeffery I.B."/>
            <person name="Cooney J.C."/>
            <person name="Kagawa T.F."/>
            <person name="Liu W."/>
            <person name="Song Y."/>
            <person name="Salvetti E."/>
            <person name="Wrobel A."/>
            <person name="Rasinkangas P."/>
            <person name="Parkhill J."/>
            <person name="Rea M.C."/>
            <person name="O'Sullivan O."/>
            <person name="Ritari J."/>
            <person name="Douillard F.P."/>
            <person name="Paul Ross R."/>
            <person name="Yang R."/>
            <person name="Briner A.E."/>
            <person name="Felis G.E."/>
            <person name="de Vos W.M."/>
            <person name="Barrangou R."/>
            <person name="Klaenhammer T.R."/>
            <person name="Caufield P.W."/>
            <person name="Cui Y."/>
            <person name="Zhang H."/>
            <person name="O'Toole P.W."/>
        </authorList>
    </citation>
    <scope>NUCLEOTIDE SEQUENCE [LARGE SCALE GENOMIC DNA]</scope>
    <source>
        <strain evidence="6 7">DSM 16991</strain>
    </source>
</reference>
<dbReference type="PANTHER" id="PTHR43280">
    <property type="entry name" value="ARAC-FAMILY TRANSCRIPTIONAL REGULATOR"/>
    <property type="match status" value="1"/>
</dbReference>
<dbReference type="RefSeq" id="WP_027828257.1">
    <property type="nucleotide sequence ID" value="NZ_AUEH01000015.1"/>
</dbReference>
<dbReference type="Gene3D" id="1.10.10.60">
    <property type="entry name" value="Homeodomain-like"/>
    <property type="match status" value="2"/>
</dbReference>